<comment type="caution">
    <text evidence="1">The sequence shown here is derived from an EMBL/GenBank/DDBJ whole genome shotgun (WGS) entry which is preliminary data.</text>
</comment>
<dbReference type="EMBL" id="CM023486">
    <property type="protein sequence ID" value="KAH6927150.1"/>
    <property type="molecule type" value="Genomic_DNA"/>
</dbReference>
<proteinExistence type="predicted"/>
<name>A0ACB7RXM9_HYAAI</name>
<accession>A0ACB7RXM9</accession>
<evidence type="ECO:0000313" key="1">
    <source>
        <dbReference type="EMBL" id="KAH6927150.1"/>
    </source>
</evidence>
<protein>
    <submittedName>
        <fullName evidence="1">Uncharacterized protein</fullName>
    </submittedName>
</protein>
<keyword evidence="2" id="KW-1185">Reference proteome</keyword>
<organism evidence="1 2">
    <name type="scientific">Hyalomma asiaticum</name>
    <name type="common">Tick</name>
    <dbReference type="NCBI Taxonomy" id="266040"/>
    <lineage>
        <taxon>Eukaryota</taxon>
        <taxon>Metazoa</taxon>
        <taxon>Ecdysozoa</taxon>
        <taxon>Arthropoda</taxon>
        <taxon>Chelicerata</taxon>
        <taxon>Arachnida</taxon>
        <taxon>Acari</taxon>
        <taxon>Parasitiformes</taxon>
        <taxon>Ixodida</taxon>
        <taxon>Ixodoidea</taxon>
        <taxon>Ixodidae</taxon>
        <taxon>Hyalomminae</taxon>
        <taxon>Hyalomma</taxon>
    </lineage>
</organism>
<gene>
    <name evidence="1" type="ORF">HPB50_000011</name>
</gene>
<sequence>MEKFERQDFDLLYARIAAAQPLQPDADVHAVEHGSLRPTLRPYQKEVVCWMLKREQPSVHISMDNFLYTPLVDCYGKLLYYNKYAGFFVEKKLDFGATAKPGGILADEMGLGKTVELLACILLHPMPTCDETSANAGDTNEPSDDDERCADTRADTRVECPECHTYHQLAGTPYGSLCPHCWVDPAKRHGFLSPPTFAKYDIVLTTYEVLKKELDFTDLPHLNSADSRSLRNPRKFLPTPCPLTALVWWRICLDEAQMVEGTATKAAQMALKLSAVNRWCVTGTPIQKNLHDIYGLLLFLGEEPYNVKLWWTECLLRPYCLGDPEPLVSVLSRCFKRTMKKNVLEQVCHNCALVHVLVMH</sequence>
<dbReference type="Proteomes" id="UP000821845">
    <property type="component" value="Chromosome 6"/>
</dbReference>
<reference evidence="1" key="1">
    <citation type="submission" date="2020-05" db="EMBL/GenBank/DDBJ databases">
        <title>Large-scale comparative analyses of tick genomes elucidate their genetic diversity and vector capacities.</title>
        <authorList>
            <person name="Jia N."/>
            <person name="Wang J."/>
            <person name="Shi W."/>
            <person name="Du L."/>
            <person name="Sun Y."/>
            <person name="Zhan W."/>
            <person name="Jiang J."/>
            <person name="Wang Q."/>
            <person name="Zhang B."/>
            <person name="Ji P."/>
            <person name="Sakyi L.B."/>
            <person name="Cui X."/>
            <person name="Yuan T."/>
            <person name="Jiang B."/>
            <person name="Yang W."/>
            <person name="Lam T.T.-Y."/>
            <person name="Chang Q."/>
            <person name="Ding S."/>
            <person name="Wang X."/>
            <person name="Zhu J."/>
            <person name="Ruan X."/>
            <person name="Zhao L."/>
            <person name="Wei J."/>
            <person name="Que T."/>
            <person name="Du C."/>
            <person name="Cheng J."/>
            <person name="Dai P."/>
            <person name="Han X."/>
            <person name="Huang E."/>
            <person name="Gao Y."/>
            <person name="Liu J."/>
            <person name="Shao H."/>
            <person name="Ye R."/>
            <person name="Li L."/>
            <person name="Wei W."/>
            <person name="Wang X."/>
            <person name="Wang C."/>
            <person name="Yang T."/>
            <person name="Huo Q."/>
            <person name="Li W."/>
            <person name="Guo W."/>
            <person name="Chen H."/>
            <person name="Zhou L."/>
            <person name="Ni X."/>
            <person name="Tian J."/>
            <person name="Zhou Y."/>
            <person name="Sheng Y."/>
            <person name="Liu T."/>
            <person name="Pan Y."/>
            <person name="Xia L."/>
            <person name="Li J."/>
            <person name="Zhao F."/>
            <person name="Cao W."/>
        </authorList>
    </citation>
    <scope>NUCLEOTIDE SEQUENCE</scope>
    <source>
        <strain evidence="1">Hyas-2018</strain>
    </source>
</reference>
<evidence type="ECO:0000313" key="2">
    <source>
        <dbReference type="Proteomes" id="UP000821845"/>
    </source>
</evidence>